<dbReference type="RefSeq" id="WP_394846624.1">
    <property type="nucleotide sequence ID" value="NZ_CP089982.1"/>
</dbReference>
<evidence type="ECO:0000313" key="3">
    <source>
        <dbReference type="EMBL" id="WXA96011.1"/>
    </source>
</evidence>
<feature type="compositionally biased region" description="Low complexity" evidence="1">
    <location>
        <begin position="1"/>
        <end position="19"/>
    </location>
</feature>
<dbReference type="InterPro" id="IPR053235">
    <property type="entry name" value="Ser_Thr_kinase"/>
</dbReference>
<dbReference type="Gene3D" id="1.10.510.10">
    <property type="entry name" value="Transferase(Phosphotransferase) domain 1"/>
    <property type="match status" value="1"/>
</dbReference>
<sequence>MAWSNSPPAKSKLASSASSSGGGEASADAKSDPPRRPTIALSGDRLVYLGERLGRGNASVVLSGILESSHGIRRRVAVKVIDAVAHDEQEQVLPAILEALQQAAQVNHPNVATVYEVTMEGHAPVVISELIEGRSLEAFIDAYARVGRKIPPDLALFIGTEIAEGLAGARDTRSLEGALLNLIHGEPSGRDVLISWNGEVKITDFGVAQATRIASGVRNIRSFARRAATLSPEVAKGRRPDARSDVFAVGMILREMLVGPRWPASINDQDAFARVRAGDMDMDVLAPRLYEPIAAILTRALEVEPSNRFPHAGALAFELRRASLPLGVGDNRIFLQHAMRDIFAVASEDDTEIEPDKTAPARHSRH</sequence>
<keyword evidence="3" id="KW-0418">Kinase</keyword>
<feature type="domain" description="Protein kinase" evidence="2">
    <location>
        <begin position="47"/>
        <end position="324"/>
    </location>
</feature>
<keyword evidence="3" id="KW-0723">Serine/threonine-protein kinase</keyword>
<evidence type="ECO:0000313" key="4">
    <source>
        <dbReference type="Proteomes" id="UP001379533"/>
    </source>
</evidence>
<dbReference type="InterPro" id="IPR000719">
    <property type="entry name" value="Prot_kinase_dom"/>
</dbReference>
<keyword evidence="4" id="KW-1185">Reference proteome</keyword>
<dbReference type="Gene3D" id="3.30.200.20">
    <property type="entry name" value="Phosphorylase Kinase, domain 1"/>
    <property type="match status" value="1"/>
</dbReference>
<evidence type="ECO:0000259" key="2">
    <source>
        <dbReference type="PROSITE" id="PS50011"/>
    </source>
</evidence>
<dbReference type="Pfam" id="PF07714">
    <property type="entry name" value="PK_Tyr_Ser-Thr"/>
    <property type="match status" value="1"/>
</dbReference>
<reference evidence="3 4" key="1">
    <citation type="submission" date="2021-12" db="EMBL/GenBank/DDBJ databases">
        <title>Discovery of the Pendulisporaceae a myxobacterial family with distinct sporulation behavior and unique specialized metabolism.</title>
        <authorList>
            <person name="Garcia R."/>
            <person name="Popoff A."/>
            <person name="Bader C.D."/>
            <person name="Loehr J."/>
            <person name="Walesch S."/>
            <person name="Walt C."/>
            <person name="Boldt J."/>
            <person name="Bunk B."/>
            <person name="Haeckl F.J.F.P.J."/>
            <person name="Gunesch A.P."/>
            <person name="Birkelbach J."/>
            <person name="Nuebel U."/>
            <person name="Pietschmann T."/>
            <person name="Bach T."/>
            <person name="Mueller R."/>
        </authorList>
    </citation>
    <scope>NUCLEOTIDE SEQUENCE [LARGE SCALE GENOMIC DNA]</scope>
    <source>
        <strain evidence="3 4">MSr12523</strain>
    </source>
</reference>
<name>A0ABZ2KBK2_9BACT</name>
<organism evidence="3 4">
    <name type="scientific">Pendulispora brunnea</name>
    <dbReference type="NCBI Taxonomy" id="2905690"/>
    <lineage>
        <taxon>Bacteria</taxon>
        <taxon>Pseudomonadati</taxon>
        <taxon>Myxococcota</taxon>
        <taxon>Myxococcia</taxon>
        <taxon>Myxococcales</taxon>
        <taxon>Sorangiineae</taxon>
        <taxon>Pendulisporaceae</taxon>
        <taxon>Pendulispora</taxon>
    </lineage>
</organism>
<feature type="region of interest" description="Disordered" evidence="1">
    <location>
        <begin position="1"/>
        <end position="38"/>
    </location>
</feature>
<proteinExistence type="predicted"/>
<keyword evidence="3" id="KW-0808">Transferase</keyword>
<gene>
    <name evidence="3" type="ORF">LZC95_04055</name>
</gene>
<protein>
    <submittedName>
        <fullName evidence="3">Serine/threonine protein kinase</fullName>
    </submittedName>
</protein>
<dbReference type="PANTHER" id="PTHR24361">
    <property type="entry name" value="MITOGEN-ACTIVATED KINASE KINASE KINASE"/>
    <property type="match status" value="1"/>
</dbReference>
<dbReference type="InterPro" id="IPR001245">
    <property type="entry name" value="Ser-Thr/Tyr_kinase_cat_dom"/>
</dbReference>
<dbReference type="CDD" id="cd14014">
    <property type="entry name" value="STKc_PknB_like"/>
    <property type="match status" value="1"/>
</dbReference>
<evidence type="ECO:0000256" key="1">
    <source>
        <dbReference type="SAM" id="MobiDB-lite"/>
    </source>
</evidence>
<dbReference type="EMBL" id="CP089982">
    <property type="protein sequence ID" value="WXA96011.1"/>
    <property type="molecule type" value="Genomic_DNA"/>
</dbReference>
<dbReference type="SUPFAM" id="SSF56112">
    <property type="entry name" value="Protein kinase-like (PK-like)"/>
    <property type="match status" value="1"/>
</dbReference>
<dbReference type="Proteomes" id="UP001379533">
    <property type="component" value="Chromosome"/>
</dbReference>
<dbReference type="InterPro" id="IPR011009">
    <property type="entry name" value="Kinase-like_dom_sf"/>
</dbReference>
<dbReference type="PROSITE" id="PS50011">
    <property type="entry name" value="PROTEIN_KINASE_DOM"/>
    <property type="match status" value="1"/>
</dbReference>
<dbReference type="GO" id="GO:0004674">
    <property type="term" value="F:protein serine/threonine kinase activity"/>
    <property type="evidence" value="ECO:0007669"/>
    <property type="project" value="UniProtKB-KW"/>
</dbReference>
<accession>A0ABZ2KBK2</accession>